<protein>
    <submittedName>
        <fullName evidence="8">Cytochrome P450</fullName>
    </submittedName>
</protein>
<evidence type="ECO:0000313" key="9">
    <source>
        <dbReference type="Proteomes" id="UP000477722"/>
    </source>
</evidence>
<evidence type="ECO:0000256" key="1">
    <source>
        <dbReference type="ARBA" id="ARBA00010617"/>
    </source>
</evidence>
<evidence type="ECO:0000256" key="6">
    <source>
        <dbReference type="ARBA" id="ARBA00023033"/>
    </source>
</evidence>
<dbReference type="GO" id="GO:0016705">
    <property type="term" value="F:oxidoreductase activity, acting on paired donors, with incorporation or reduction of molecular oxygen"/>
    <property type="evidence" value="ECO:0007669"/>
    <property type="project" value="InterPro"/>
</dbReference>
<dbReference type="PROSITE" id="PS00086">
    <property type="entry name" value="CYTOCHROME_P450"/>
    <property type="match status" value="1"/>
</dbReference>
<dbReference type="Pfam" id="PF00067">
    <property type="entry name" value="p450"/>
    <property type="match status" value="2"/>
</dbReference>
<evidence type="ECO:0000313" key="8">
    <source>
        <dbReference type="EMBL" id="NGO68924.1"/>
    </source>
</evidence>
<gene>
    <name evidence="8" type="ORF">G5C65_11270</name>
</gene>
<evidence type="ECO:0000256" key="7">
    <source>
        <dbReference type="RuleBase" id="RU000461"/>
    </source>
</evidence>
<keyword evidence="2 7" id="KW-0349">Heme</keyword>
<evidence type="ECO:0000256" key="2">
    <source>
        <dbReference type="ARBA" id="ARBA00022617"/>
    </source>
</evidence>
<dbReference type="InterPro" id="IPR017972">
    <property type="entry name" value="Cyt_P450_CS"/>
</dbReference>
<dbReference type="InterPro" id="IPR002397">
    <property type="entry name" value="Cyt_P450_B"/>
</dbReference>
<dbReference type="GO" id="GO:0020037">
    <property type="term" value="F:heme binding"/>
    <property type="evidence" value="ECO:0007669"/>
    <property type="project" value="InterPro"/>
</dbReference>
<keyword evidence="9" id="KW-1185">Reference proteome</keyword>
<dbReference type="SUPFAM" id="SSF48264">
    <property type="entry name" value="Cytochrome P450"/>
    <property type="match status" value="1"/>
</dbReference>
<dbReference type="GO" id="GO:0004497">
    <property type="term" value="F:monooxygenase activity"/>
    <property type="evidence" value="ECO:0007669"/>
    <property type="project" value="UniProtKB-KW"/>
</dbReference>
<dbReference type="AlphaFoldDB" id="A0A6G4WWL7"/>
<dbReference type="EMBL" id="JAAKZZ010000086">
    <property type="protein sequence ID" value="NGO68924.1"/>
    <property type="molecule type" value="Genomic_DNA"/>
</dbReference>
<sequence>MTWRYRELRGYRIVSGAVCPVALDTAGRDLPGEWDRLRARGPATRVELPGGVVAWAVTSRDLVKQLLLDPRVSKDAYRHWPVWINGEVDEDWPMAFWVSVRNMLTAYGADHVRLRRLVSKAFTAHRVAALRPTVEAITGELLDGLAGGDPHTPVDLRQTFAYPLPIKVICDLLGVPAGVRGELRQRVDVMFTTTTSATAARSNERELYGILARMVAAKRAAPGADMTSHLIAARDGEGGGARLSERELVDTVLLIIGAGHETTVNLLDQAVCALLRHPDQLEKVRSGAAGWDDVIEETLRVAGPVSYIPLRYAVEDIPVPGGVIAKGEPILVSPGAAGRDPSVHGESAGEFDVTRPTRQEHLAFGHGVHYCLGHLLARLEARTALPALFARFPGLRLAVDQEELVPLESFISHGHRSVPVLLGRAAPG</sequence>
<evidence type="ECO:0000256" key="5">
    <source>
        <dbReference type="ARBA" id="ARBA00023004"/>
    </source>
</evidence>
<dbReference type="FunFam" id="1.10.630.10:FF:000018">
    <property type="entry name" value="Cytochrome P450 monooxygenase"/>
    <property type="match status" value="1"/>
</dbReference>
<name>A0A6G4WWL7_9ACTN</name>
<keyword evidence="4 7" id="KW-0560">Oxidoreductase</keyword>
<dbReference type="PRINTS" id="PR00359">
    <property type="entry name" value="BP450"/>
</dbReference>
<evidence type="ECO:0000256" key="3">
    <source>
        <dbReference type="ARBA" id="ARBA00022723"/>
    </source>
</evidence>
<dbReference type="GO" id="GO:0005506">
    <property type="term" value="F:iron ion binding"/>
    <property type="evidence" value="ECO:0007669"/>
    <property type="project" value="InterPro"/>
</dbReference>
<dbReference type="CDD" id="cd11029">
    <property type="entry name" value="CYP107-like"/>
    <property type="match status" value="1"/>
</dbReference>
<organism evidence="8 9">
    <name type="scientific">Streptomyces boncukensis</name>
    <dbReference type="NCBI Taxonomy" id="2711219"/>
    <lineage>
        <taxon>Bacteria</taxon>
        <taxon>Bacillati</taxon>
        <taxon>Actinomycetota</taxon>
        <taxon>Actinomycetes</taxon>
        <taxon>Kitasatosporales</taxon>
        <taxon>Streptomycetaceae</taxon>
        <taxon>Streptomyces</taxon>
    </lineage>
</organism>
<dbReference type="PANTHER" id="PTHR46696:SF1">
    <property type="entry name" value="CYTOCHROME P450 YJIB-RELATED"/>
    <property type="match status" value="1"/>
</dbReference>
<proteinExistence type="inferred from homology"/>
<accession>A0A6G4WWL7</accession>
<dbReference type="InterPro" id="IPR036396">
    <property type="entry name" value="Cyt_P450_sf"/>
</dbReference>
<keyword evidence="6 7" id="KW-0503">Monooxygenase</keyword>
<dbReference type="InterPro" id="IPR001128">
    <property type="entry name" value="Cyt_P450"/>
</dbReference>
<dbReference type="PANTHER" id="PTHR46696">
    <property type="entry name" value="P450, PUTATIVE (EUROFUNG)-RELATED"/>
    <property type="match status" value="1"/>
</dbReference>
<comment type="similarity">
    <text evidence="1 7">Belongs to the cytochrome P450 family.</text>
</comment>
<dbReference type="Proteomes" id="UP000477722">
    <property type="component" value="Unassembled WGS sequence"/>
</dbReference>
<reference evidence="8 9" key="1">
    <citation type="submission" date="2020-02" db="EMBL/GenBank/DDBJ databases">
        <title>Whole-genome analyses of novel actinobacteria.</title>
        <authorList>
            <person name="Sahin N."/>
            <person name="Tatar D."/>
        </authorList>
    </citation>
    <scope>NUCLEOTIDE SEQUENCE [LARGE SCALE GENOMIC DNA]</scope>
    <source>
        <strain evidence="8 9">SB3404</strain>
    </source>
</reference>
<comment type="caution">
    <text evidence="8">The sequence shown here is derived from an EMBL/GenBank/DDBJ whole genome shotgun (WGS) entry which is preliminary data.</text>
</comment>
<keyword evidence="5 7" id="KW-0408">Iron</keyword>
<dbReference type="PRINTS" id="PR00385">
    <property type="entry name" value="P450"/>
</dbReference>
<evidence type="ECO:0000256" key="4">
    <source>
        <dbReference type="ARBA" id="ARBA00023002"/>
    </source>
</evidence>
<dbReference type="Gene3D" id="1.10.630.10">
    <property type="entry name" value="Cytochrome P450"/>
    <property type="match status" value="1"/>
</dbReference>
<keyword evidence="3 7" id="KW-0479">Metal-binding</keyword>